<sequence>MDINQLIAEAQSADNHTREVAEVQLLQWCDSDASQVFTALANVALQRQSTLEFRQFALLSLRKLITMYWSPGFESYRSTSNVEGNVKEFIREALLKLCLDDNENTRIINGASYCIVQISAVDFPDQWPQLLNVIYDGISRHHSLNAMSLLNEIYDDVVSEEMFFEGGIGFETVESIFKILVTETSSLVAKTAALKLFKACLLQMSSHNGHDEKSRNEFVSYCLSTSLQRLGQLLTLDFVNEDVMSQLKFKNTIYENLVFIKNDFSRKNFPKELQKQFKLVAIKDLENIAATASNGCSNEIFSETVHDCSIYIVEFLTSVCTISSTIEEINIIITSLTTLCQVDSDTNDLWIDDFNAFVSKETGLAASYTIRDQVSEFFTSLSDPQLSLMFSVISKDIEQNTRNYGSLESLLYLLQCILLNDDDITTENINQSLQVLIEILQNGLLSPEIQELTLARIILVIPKVLDKFIDVLPDIKSLTSWFLIKSLDSALKRDQELIKSTVLIAFTYYCYFAELNSVLGPEICTGVQEKVIQIINEISNDAEEDTNGTIMEVLNQVIGYNSKGQHCKEELLQAEFHLVFTISSKDPANVQVVVQGQECLEKLLDDINMDNYKGYIELCLPSFINVLDSSCASNYRYSPLLSLVLEFITVFLKKKPNDGFLPAEITQYLFEPLAKVIAYSTEDETLQLSTEAFSYLILNTDIEVMEPRLTDIIKILERLLSLEVSDSAAMNVGSLVVTIFTRFSKEIQPLIERILQAVVVRLVKAQNISTQQNLFSVLCFLTCNDPKQTVDFLSSFQIDNKDALSLVMPKWMEAFEIIRGERRIKENIIALSKLFLLDDARLRKLTVNGDLIPYEGDLIITRSMAKKMPDQYVQVALYTKIVKLFISELGFQSKQPDPEQLITRDIQQEAANTTSNEDDNDWEDVDDVLDYDKLKDYIDDDIDGEEEDDTDDLTGLMNVKESVVQVLVGFFKEVASKDASGFHHIYETLSDNERKVLSEALL</sequence>
<dbReference type="HOGENOM" id="CLU_008920_1_1_1"/>
<evidence type="ECO:0000256" key="4">
    <source>
        <dbReference type="ARBA" id="ARBA00022927"/>
    </source>
</evidence>
<dbReference type="Proteomes" id="UP000006968">
    <property type="component" value="Chromosome VII"/>
</dbReference>
<protein>
    <submittedName>
        <fullName evidence="7">Kap114p</fullName>
    </submittedName>
</protein>
<dbReference type="OrthoDB" id="431626at2759"/>
<dbReference type="InterPro" id="IPR056840">
    <property type="entry name" value="HEAT_IPO9_central"/>
</dbReference>
<feature type="domain" description="Importin N-terminal" evidence="6">
    <location>
        <begin position="21"/>
        <end position="100"/>
    </location>
</feature>
<dbReference type="PANTHER" id="PTHR10997:SF9">
    <property type="entry name" value="IMPORTIN-9"/>
    <property type="match status" value="1"/>
</dbReference>
<gene>
    <name evidence="7" type="ORF">SU7_1048</name>
</gene>
<dbReference type="SMART" id="SM00913">
    <property type="entry name" value="IBN_N"/>
    <property type="match status" value="1"/>
</dbReference>
<dbReference type="InterPro" id="IPR016024">
    <property type="entry name" value="ARM-type_fold"/>
</dbReference>
<name>J8Q8D3_SACAR</name>
<keyword evidence="5" id="KW-0539">Nucleus</keyword>
<keyword evidence="3" id="KW-0813">Transport</keyword>
<dbReference type="GO" id="GO:0006606">
    <property type="term" value="P:protein import into nucleus"/>
    <property type="evidence" value="ECO:0007669"/>
    <property type="project" value="TreeGrafter"/>
</dbReference>
<evidence type="ECO:0000259" key="6">
    <source>
        <dbReference type="PROSITE" id="PS50166"/>
    </source>
</evidence>
<dbReference type="SUPFAM" id="SSF48371">
    <property type="entry name" value="ARM repeat"/>
    <property type="match status" value="1"/>
</dbReference>
<dbReference type="Pfam" id="PF25758">
    <property type="entry name" value="TPR_IPO11"/>
    <property type="match status" value="1"/>
</dbReference>
<dbReference type="InterPro" id="IPR001494">
    <property type="entry name" value="Importin-beta_N"/>
</dbReference>
<comment type="similarity">
    <text evidence="2">Belongs to the importin beta family.</text>
</comment>
<dbReference type="InterPro" id="IPR058669">
    <property type="entry name" value="TPR_IPO7/11-like"/>
</dbReference>
<dbReference type="PANTHER" id="PTHR10997">
    <property type="entry name" value="IMPORTIN-7, 8, 11"/>
    <property type="match status" value="1"/>
</dbReference>
<dbReference type="Pfam" id="PF25018">
    <property type="entry name" value="HEAT_IPO9_c"/>
    <property type="match status" value="1"/>
</dbReference>
<dbReference type="GO" id="GO:0005829">
    <property type="term" value="C:cytosol"/>
    <property type="evidence" value="ECO:0007669"/>
    <property type="project" value="TreeGrafter"/>
</dbReference>
<comment type="caution">
    <text evidence="7">The sequence shown here is derived from an EMBL/GenBank/DDBJ whole genome shotgun (WGS) entry which is preliminary data.</text>
</comment>
<evidence type="ECO:0000256" key="2">
    <source>
        <dbReference type="ARBA" id="ARBA00007991"/>
    </source>
</evidence>
<organism evidence="7 8">
    <name type="scientific">Saccharomyces arboricola (strain H-6 / AS 2.3317 / CBS 10644)</name>
    <name type="common">Yeast</name>
    <dbReference type="NCBI Taxonomy" id="1160507"/>
    <lineage>
        <taxon>Eukaryota</taxon>
        <taxon>Fungi</taxon>
        <taxon>Dikarya</taxon>
        <taxon>Ascomycota</taxon>
        <taxon>Saccharomycotina</taxon>
        <taxon>Saccharomycetes</taxon>
        <taxon>Saccharomycetales</taxon>
        <taxon>Saccharomycetaceae</taxon>
        <taxon>Saccharomyces</taxon>
    </lineage>
</organism>
<proteinExistence type="inferred from homology"/>
<accession>J8Q8D3</accession>
<comment type="subcellular location">
    <subcellularLocation>
        <location evidence="1">Nucleus</location>
    </subcellularLocation>
</comment>
<dbReference type="EMBL" id="ALIE01000076">
    <property type="protein sequence ID" value="EJS43854.1"/>
    <property type="molecule type" value="Genomic_DNA"/>
</dbReference>
<evidence type="ECO:0000256" key="3">
    <source>
        <dbReference type="ARBA" id="ARBA00022448"/>
    </source>
</evidence>
<dbReference type="AlphaFoldDB" id="J8Q8D3"/>
<dbReference type="GO" id="GO:0031267">
    <property type="term" value="F:small GTPase binding"/>
    <property type="evidence" value="ECO:0007669"/>
    <property type="project" value="InterPro"/>
</dbReference>
<evidence type="ECO:0000313" key="7">
    <source>
        <dbReference type="EMBL" id="EJS43854.1"/>
    </source>
</evidence>
<dbReference type="Pfam" id="PF03810">
    <property type="entry name" value="IBN_N"/>
    <property type="match status" value="1"/>
</dbReference>
<dbReference type="GO" id="GO:0005635">
    <property type="term" value="C:nuclear envelope"/>
    <property type="evidence" value="ECO:0007669"/>
    <property type="project" value="TreeGrafter"/>
</dbReference>
<keyword evidence="8" id="KW-1185">Reference proteome</keyword>
<evidence type="ECO:0000256" key="1">
    <source>
        <dbReference type="ARBA" id="ARBA00004123"/>
    </source>
</evidence>
<dbReference type="PROSITE" id="PS50166">
    <property type="entry name" value="IMPORTIN_B_NT"/>
    <property type="match status" value="1"/>
</dbReference>
<evidence type="ECO:0000256" key="5">
    <source>
        <dbReference type="ARBA" id="ARBA00023242"/>
    </source>
</evidence>
<reference evidence="7 8" key="1">
    <citation type="journal article" date="2013" name="BMC Genomics">
        <title>High quality de novo sequencing and assembly of the Saccharomyces arboricolus genome.</title>
        <authorList>
            <person name="Liti G."/>
            <person name="Nguyen Ba A.N."/>
            <person name="Blythe M."/>
            <person name="Mueller C.A."/>
            <person name="Bergstroem A."/>
            <person name="Cubillos F.A."/>
            <person name="Dafhnis-Calas F."/>
            <person name="Khoshraftar S."/>
            <person name="Malla S."/>
            <person name="Mehta N."/>
            <person name="Siow C.C."/>
            <person name="Warringer J."/>
            <person name="Moses A.M."/>
            <person name="Louis E.J."/>
            <person name="Nieduszynski C.A."/>
        </authorList>
    </citation>
    <scope>NUCLEOTIDE SEQUENCE [LARGE SCALE GENOMIC DNA]</scope>
    <source>
        <strain evidence="8">H-6 / AS 2.3317 / CBS 10644</strain>
    </source>
</reference>
<dbReference type="InterPro" id="IPR011989">
    <property type="entry name" value="ARM-like"/>
</dbReference>
<dbReference type="Gene3D" id="1.25.10.10">
    <property type="entry name" value="Leucine-rich Repeat Variant"/>
    <property type="match status" value="1"/>
</dbReference>
<evidence type="ECO:0000313" key="8">
    <source>
        <dbReference type="Proteomes" id="UP000006968"/>
    </source>
</evidence>
<keyword evidence="4" id="KW-0653">Protein transport</keyword>